<evidence type="ECO:0000313" key="10">
    <source>
        <dbReference type="Proteomes" id="UP000291189"/>
    </source>
</evidence>
<dbReference type="GO" id="GO:0005524">
    <property type="term" value="F:ATP binding"/>
    <property type="evidence" value="ECO:0007669"/>
    <property type="project" value="UniProtKB-KW"/>
</dbReference>
<feature type="domain" description="ABC transporter" evidence="7">
    <location>
        <begin position="2"/>
        <end position="238"/>
    </location>
</feature>
<feature type="domain" description="CBS" evidence="8">
    <location>
        <begin position="262"/>
        <end position="317"/>
    </location>
</feature>
<dbReference type="InterPro" id="IPR003439">
    <property type="entry name" value="ABC_transporter-like_ATP-bd"/>
</dbReference>
<keyword evidence="6" id="KW-0129">CBS domain</keyword>
<keyword evidence="3" id="KW-0547">Nucleotide-binding</keyword>
<dbReference type="EMBL" id="SDPU01000010">
    <property type="protein sequence ID" value="RYU14630.1"/>
    <property type="molecule type" value="Genomic_DNA"/>
</dbReference>
<dbReference type="InterPro" id="IPR027417">
    <property type="entry name" value="P-loop_NTPase"/>
</dbReference>
<protein>
    <recommendedName>
        <fullName evidence="5">ABC-type quaternary amine transporter</fullName>
        <ecNumber evidence="5">7.6.2.9</ecNumber>
    </recommendedName>
</protein>
<accession>A0A4Q5J7G0</accession>
<evidence type="ECO:0000256" key="6">
    <source>
        <dbReference type="PROSITE-ProRule" id="PRU00703"/>
    </source>
</evidence>
<dbReference type="PANTHER" id="PTHR43117">
    <property type="entry name" value="OSMOPROTECTANT IMPORT ATP-BINDING PROTEIN OSMV"/>
    <property type="match status" value="1"/>
</dbReference>
<proteinExistence type="inferred from homology"/>
<name>A0A4Q5J7G0_9ACTN</name>
<dbReference type="Pfam" id="PF00005">
    <property type="entry name" value="ABC_tran"/>
    <property type="match status" value="1"/>
</dbReference>
<comment type="caution">
    <text evidence="9">The sequence shown here is derived from an EMBL/GenBank/DDBJ whole genome shotgun (WGS) entry which is preliminary data.</text>
</comment>
<dbReference type="SMART" id="SM00382">
    <property type="entry name" value="AAA"/>
    <property type="match status" value="1"/>
</dbReference>
<dbReference type="PROSITE" id="PS51371">
    <property type="entry name" value="CBS"/>
    <property type="match status" value="1"/>
</dbReference>
<keyword evidence="4 9" id="KW-0067">ATP-binding</keyword>
<dbReference type="SUPFAM" id="SSF52540">
    <property type="entry name" value="P-loop containing nucleoside triphosphate hydrolases"/>
    <property type="match status" value="1"/>
</dbReference>
<evidence type="ECO:0000256" key="4">
    <source>
        <dbReference type="ARBA" id="ARBA00022840"/>
    </source>
</evidence>
<dbReference type="PROSITE" id="PS50893">
    <property type="entry name" value="ABC_TRANSPORTER_2"/>
    <property type="match status" value="1"/>
</dbReference>
<dbReference type="Gene3D" id="3.40.50.300">
    <property type="entry name" value="P-loop containing nucleotide triphosphate hydrolases"/>
    <property type="match status" value="1"/>
</dbReference>
<evidence type="ECO:0000256" key="3">
    <source>
        <dbReference type="ARBA" id="ARBA00022741"/>
    </source>
</evidence>
<evidence type="ECO:0000313" key="9">
    <source>
        <dbReference type="EMBL" id="RYU14630.1"/>
    </source>
</evidence>
<dbReference type="EC" id="7.6.2.9" evidence="5"/>
<dbReference type="Proteomes" id="UP000291189">
    <property type="component" value="Unassembled WGS sequence"/>
</dbReference>
<dbReference type="OrthoDB" id="9802264at2"/>
<evidence type="ECO:0000259" key="8">
    <source>
        <dbReference type="PROSITE" id="PS51371"/>
    </source>
</evidence>
<dbReference type="InterPro" id="IPR003593">
    <property type="entry name" value="AAA+_ATPase"/>
</dbReference>
<evidence type="ECO:0000256" key="1">
    <source>
        <dbReference type="ARBA" id="ARBA00005417"/>
    </source>
</evidence>
<dbReference type="PROSITE" id="PS00211">
    <property type="entry name" value="ABC_TRANSPORTER_1"/>
    <property type="match status" value="1"/>
</dbReference>
<dbReference type="GO" id="GO:0015418">
    <property type="term" value="F:ABC-type quaternary ammonium compound transporting activity"/>
    <property type="evidence" value="ECO:0007669"/>
    <property type="project" value="UniProtKB-EC"/>
</dbReference>
<keyword evidence="10" id="KW-1185">Reference proteome</keyword>
<comment type="similarity">
    <text evidence="1">Belongs to the ABC transporter superfamily.</text>
</comment>
<organism evidence="9 10">
    <name type="scientific">Nocardioides iriomotensis</name>
    <dbReference type="NCBI Taxonomy" id="715784"/>
    <lineage>
        <taxon>Bacteria</taxon>
        <taxon>Bacillati</taxon>
        <taxon>Actinomycetota</taxon>
        <taxon>Actinomycetes</taxon>
        <taxon>Propionibacteriales</taxon>
        <taxon>Nocardioidaceae</taxon>
        <taxon>Nocardioides</taxon>
    </lineage>
</organism>
<dbReference type="GO" id="GO:0016887">
    <property type="term" value="F:ATP hydrolysis activity"/>
    <property type="evidence" value="ECO:0007669"/>
    <property type="project" value="InterPro"/>
</dbReference>
<evidence type="ECO:0000256" key="2">
    <source>
        <dbReference type="ARBA" id="ARBA00022448"/>
    </source>
</evidence>
<dbReference type="InterPro" id="IPR017871">
    <property type="entry name" value="ABC_transporter-like_CS"/>
</dbReference>
<gene>
    <name evidence="9" type="ORF">ETU37_03050</name>
</gene>
<dbReference type="InterPro" id="IPR000644">
    <property type="entry name" value="CBS_dom"/>
</dbReference>
<keyword evidence="2" id="KW-0813">Transport</keyword>
<dbReference type="AlphaFoldDB" id="A0A4Q5J7G0"/>
<evidence type="ECO:0000259" key="7">
    <source>
        <dbReference type="PROSITE" id="PS50893"/>
    </source>
</evidence>
<evidence type="ECO:0000256" key="5">
    <source>
        <dbReference type="ARBA" id="ARBA00066388"/>
    </source>
</evidence>
<sequence length="330" mass="35657">MIRLVGVGKTYDDGTVAVQELDLDVPRGRTVCLVGPSGCGKSTTLKMVNRLIEPTQGRIFLDGEEITRADPVALRRRIGYVIQQVGLFPHQSIRTNVATVPSLLGWDRKKAHARADELMDLVGLDPAQYGGRYPHQLSGGQRQRVGVARALAADPPVLLMDEPFGAVDPIVRSRLQDEFARIARDLDKTVMFVTHDIDEAIRMGDKVAVFAVGGRLAQYDEPATLLGRPADDFVAEFVGASRGLRRLSVTPIEERHLVRHDGEPPAATLPIGSTLEEALATMLRQDDARVAVTRGGAMLGVLTPGAVHRALRTSIAEDDPADGADRVTAG</sequence>
<reference evidence="9 10" key="1">
    <citation type="submission" date="2019-01" db="EMBL/GenBank/DDBJ databases">
        <title>Nocardioides guangzhouensis sp. nov., an actinobacterium isolated from soil.</title>
        <authorList>
            <person name="Fu Y."/>
            <person name="Cai Y."/>
            <person name="Lin Z."/>
            <person name="Chen P."/>
        </authorList>
    </citation>
    <scope>NUCLEOTIDE SEQUENCE [LARGE SCALE GENOMIC DNA]</scope>
    <source>
        <strain evidence="9 10">NBRC 105384</strain>
    </source>
</reference>
<dbReference type="FunFam" id="3.40.50.300:FF:000425">
    <property type="entry name" value="Probable ABC transporter, ATP-binding subunit"/>
    <property type="match status" value="1"/>
</dbReference>
<dbReference type="PANTHER" id="PTHR43117:SF4">
    <property type="entry name" value="OSMOPROTECTANT IMPORT ATP-BINDING PROTEIN OSMV"/>
    <property type="match status" value="1"/>
</dbReference>